<comment type="similarity">
    <text evidence="1">Belongs to the OmpW/AlkL family.</text>
</comment>
<sequence length="253" mass="27252">MCIKAVLSDRPLSSRSLRFHNGERPDRYERSLESRMKARTFLTYLAGALSLAGTAVAQTPDTGKTTGSFMVRARLINVVPLNSSSSTSVGGKVNATNAIAPEVDFSYFFTDNIALELIAGTTQHTISASNTAIGNLTVGKTWVLPPALTVQYHFFHDNRVSPYLGAGINYTVFYNTEAPGSGSPVTKLALESNWGWVLQAGVDINLTGRWYANVDVKQIFVSTKAKLNTALGPVTAKTDLNPLVVGAGLGYRF</sequence>
<keyword evidence="3" id="KW-1185">Reference proteome</keyword>
<organism evidence="2 3">
    <name type="scientific">Rhodovastum atsumiense</name>
    <dbReference type="NCBI Taxonomy" id="504468"/>
    <lineage>
        <taxon>Bacteria</taxon>
        <taxon>Pseudomonadati</taxon>
        <taxon>Pseudomonadota</taxon>
        <taxon>Alphaproteobacteria</taxon>
        <taxon>Acetobacterales</taxon>
        <taxon>Acetobacteraceae</taxon>
        <taxon>Rhodovastum</taxon>
    </lineage>
</organism>
<dbReference type="OrthoDB" id="9807574at2"/>
<dbReference type="InterPro" id="IPR005618">
    <property type="entry name" value="OMPW"/>
</dbReference>
<dbReference type="PANTHER" id="PTHR36920:SF1">
    <property type="entry name" value="OUTER MEMBRANE PROTEIN W"/>
    <property type="match status" value="1"/>
</dbReference>
<dbReference type="Gene3D" id="2.40.160.20">
    <property type="match status" value="1"/>
</dbReference>
<dbReference type="SUPFAM" id="SSF56925">
    <property type="entry name" value="OMPA-like"/>
    <property type="match status" value="1"/>
</dbReference>
<dbReference type="Pfam" id="PF03922">
    <property type="entry name" value="OmpW"/>
    <property type="match status" value="1"/>
</dbReference>
<name>A0A5M6IR38_9PROT</name>
<dbReference type="AlphaFoldDB" id="A0A5M6IR38"/>
<dbReference type="Proteomes" id="UP000325255">
    <property type="component" value="Unassembled WGS sequence"/>
</dbReference>
<dbReference type="GO" id="GO:0019867">
    <property type="term" value="C:outer membrane"/>
    <property type="evidence" value="ECO:0007669"/>
    <property type="project" value="InterPro"/>
</dbReference>
<accession>A0A5M6IR38</accession>
<proteinExistence type="inferred from homology"/>
<dbReference type="InterPro" id="IPR011250">
    <property type="entry name" value="OMP/PagP_B-barrel"/>
</dbReference>
<reference evidence="2 3" key="1">
    <citation type="submission" date="2019-09" db="EMBL/GenBank/DDBJ databases">
        <title>Genome sequence of Rhodovastum atsumiense, a diverse member of the Acetobacteraceae family of non-sulfur purple photosynthetic bacteria.</title>
        <authorList>
            <person name="Meyer T."/>
            <person name="Kyndt J."/>
        </authorList>
    </citation>
    <scope>NUCLEOTIDE SEQUENCE [LARGE SCALE GENOMIC DNA]</scope>
    <source>
        <strain evidence="2 3">DSM 21279</strain>
    </source>
</reference>
<dbReference type="PANTHER" id="PTHR36920">
    <property type="match status" value="1"/>
</dbReference>
<protein>
    <submittedName>
        <fullName evidence="2">OmpW family protein</fullName>
    </submittedName>
</protein>
<evidence type="ECO:0000256" key="1">
    <source>
        <dbReference type="ARBA" id="ARBA00009330"/>
    </source>
</evidence>
<evidence type="ECO:0000313" key="3">
    <source>
        <dbReference type="Proteomes" id="UP000325255"/>
    </source>
</evidence>
<dbReference type="EMBL" id="VWPK01000028">
    <property type="protein sequence ID" value="KAA5610760.1"/>
    <property type="molecule type" value="Genomic_DNA"/>
</dbReference>
<comment type="caution">
    <text evidence="2">The sequence shown here is derived from an EMBL/GenBank/DDBJ whole genome shotgun (WGS) entry which is preliminary data.</text>
</comment>
<gene>
    <name evidence="2" type="ORF">F1189_17695</name>
</gene>
<dbReference type="GO" id="GO:0055085">
    <property type="term" value="P:transmembrane transport"/>
    <property type="evidence" value="ECO:0007669"/>
    <property type="project" value="TreeGrafter"/>
</dbReference>
<evidence type="ECO:0000313" key="2">
    <source>
        <dbReference type="EMBL" id="KAA5610760.1"/>
    </source>
</evidence>